<dbReference type="SUPFAM" id="SSF55729">
    <property type="entry name" value="Acyl-CoA N-acyltransferases (Nat)"/>
    <property type="match status" value="1"/>
</dbReference>
<gene>
    <name evidence="1" type="ORF">EA798_16740</name>
</gene>
<comment type="caution">
    <text evidence="1">The sequence shown here is derived from an EMBL/GenBank/DDBJ whole genome shotgun (WGS) entry which is preliminary data.</text>
</comment>
<dbReference type="Gene3D" id="3.40.630.30">
    <property type="match status" value="1"/>
</dbReference>
<dbReference type="Proteomes" id="UP000279228">
    <property type="component" value="Unassembled WGS sequence"/>
</dbReference>
<protein>
    <recommendedName>
        <fullName evidence="3">GNAT family N-acetyltransferase</fullName>
    </recommendedName>
</protein>
<dbReference type="RefSeq" id="WP_122099665.1">
    <property type="nucleotide sequence ID" value="NZ_JAMOHS010000028.1"/>
</dbReference>
<accession>A0ABX9URJ0</accession>
<organism evidence="1 2">
    <name type="scientific">Pseudomonas songnenensis</name>
    <dbReference type="NCBI Taxonomy" id="1176259"/>
    <lineage>
        <taxon>Bacteria</taxon>
        <taxon>Pseudomonadati</taxon>
        <taxon>Pseudomonadota</taxon>
        <taxon>Gammaproteobacteria</taxon>
        <taxon>Pseudomonadales</taxon>
        <taxon>Pseudomonadaceae</taxon>
        <taxon>Pseudomonas</taxon>
    </lineage>
</organism>
<reference evidence="1 2" key="1">
    <citation type="submission" date="2018-10" db="EMBL/GenBank/DDBJ databases">
        <title>Pseudomonas songnenensis NEAU-ST5-5(T) genome.</title>
        <authorList>
            <person name="Pengp J."/>
            <person name="Liu Z.-P."/>
        </authorList>
    </citation>
    <scope>NUCLEOTIDE SEQUENCE [LARGE SCALE GENOMIC DNA]</scope>
    <source>
        <strain evidence="1 2">NEAU-ST5-5</strain>
    </source>
</reference>
<keyword evidence="2" id="KW-1185">Reference proteome</keyword>
<evidence type="ECO:0008006" key="3">
    <source>
        <dbReference type="Google" id="ProtNLM"/>
    </source>
</evidence>
<dbReference type="InterPro" id="IPR016181">
    <property type="entry name" value="Acyl_CoA_acyltransferase"/>
</dbReference>
<name>A0ABX9URJ0_9PSED</name>
<dbReference type="EMBL" id="RFFN01000006">
    <property type="protein sequence ID" value="RMH95435.1"/>
    <property type="molecule type" value="Genomic_DNA"/>
</dbReference>
<evidence type="ECO:0000313" key="2">
    <source>
        <dbReference type="Proteomes" id="UP000279228"/>
    </source>
</evidence>
<proteinExistence type="predicted"/>
<sequence length="136" mass="15250">MNKLIVVPASHIDRAWKEGAHHLGDACATSGGEITGDQLKMMLARGERFLVRMDEGDQIVGWAVLSIEQLPNLRALYIYEMWAPNGHFERFFDETKALAEAHGCSALRCAARPAQARLYRSRCGFSPVYETLEVKL</sequence>
<evidence type="ECO:0000313" key="1">
    <source>
        <dbReference type="EMBL" id="RMH95435.1"/>
    </source>
</evidence>